<feature type="transmembrane region" description="Helical" evidence="6">
    <location>
        <begin position="165"/>
        <end position="181"/>
    </location>
</feature>
<dbReference type="Pfam" id="PF01098">
    <property type="entry name" value="FTSW_RODA_SPOVE"/>
    <property type="match status" value="1"/>
</dbReference>
<feature type="transmembrane region" description="Helical" evidence="6">
    <location>
        <begin position="188"/>
        <end position="210"/>
    </location>
</feature>
<dbReference type="PANTHER" id="PTHR30474">
    <property type="entry name" value="CELL CYCLE PROTEIN"/>
    <property type="match status" value="1"/>
</dbReference>
<dbReference type="InterPro" id="IPR001182">
    <property type="entry name" value="FtsW/RodA"/>
</dbReference>
<gene>
    <name evidence="7" type="ORF">JFL43_00050</name>
</gene>
<feature type="transmembrane region" description="Helical" evidence="6">
    <location>
        <begin position="38"/>
        <end position="57"/>
    </location>
</feature>
<keyword evidence="2 6" id="KW-0812">Transmembrane</keyword>
<feature type="transmembrane region" description="Helical" evidence="6">
    <location>
        <begin position="287"/>
        <end position="306"/>
    </location>
</feature>
<organism evidence="7 8">
    <name type="scientific">Viridibacillus soli</name>
    <dbReference type="NCBI Taxonomy" id="2798301"/>
    <lineage>
        <taxon>Bacteria</taxon>
        <taxon>Bacillati</taxon>
        <taxon>Bacillota</taxon>
        <taxon>Bacilli</taxon>
        <taxon>Bacillales</taxon>
        <taxon>Caryophanaceae</taxon>
        <taxon>Viridibacillus</taxon>
    </lineage>
</organism>
<protein>
    <submittedName>
        <fullName evidence="7">Rod shape-determining protein RodA</fullName>
    </submittedName>
</protein>
<comment type="caution">
    <text evidence="7">The sequence shown here is derived from an EMBL/GenBank/DDBJ whole genome shotgun (WGS) entry which is preliminary data.</text>
</comment>
<dbReference type="Proteomes" id="UP000618943">
    <property type="component" value="Unassembled WGS sequence"/>
</dbReference>
<feature type="transmembrane region" description="Helical" evidence="6">
    <location>
        <begin position="105"/>
        <end position="126"/>
    </location>
</feature>
<keyword evidence="5 6" id="KW-0472">Membrane</keyword>
<evidence type="ECO:0000256" key="2">
    <source>
        <dbReference type="ARBA" id="ARBA00022692"/>
    </source>
</evidence>
<dbReference type="RefSeq" id="WP_200747448.1">
    <property type="nucleotide sequence ID" value="NZ_JAEOAH010000001.1"/>
</dbReference>
<dbReference type="PROSITE" id="PS51257">
    <property type="entry name" value="PROKAR_LIPOPROTEIN"/>
    <property type="match status" value="1"/>
</dbReference>
<keyword evidence="4 6" id="KW-1133">Transmembrane helix</keyword>
<evidence type="ECO:0000256" key="4">
    <source>
        <dbReference type="ARBA" id="ARBA00022989"/>
    </source>
</evidence>
<evidence type="ECO:0000256" key="3">
    <source>
        <dbReference type="ARBA" id="ARBA00022960"/>
    </source>
</evidence>
<sequence length="405" mass="45655">MKIQMDRQINTYLILFALISCLFIHSSSTNFGQYSGAFVVKQIIFYCIGFVLMYAVARLDLKQLKKISWPFYAVIVLLLIVLIFAPESIARPINHAKSWYQIKLIGTFQPSEFLKFAYLLVVAKLIESHNTKGQVQTYITDLWLLTKIAIVVIPPMLIVYKQPDTGMLMLYTAMLIPMIYFSGVKKQLLAIITLIPTVILSTIVIIYFRFNSFFTEKILGGLSPHQVSRINGWLHPFEFSDSAFQTKQGLLAIGTGLLGGKGYLRNNVYVPEKHTDFIFSTIAEETGFIGGAVVIVLFFLLLHRMVFHALHAKKQFTFLIAAGIIGLLAFQIFQNIGMTIGLLPVTGVTLPFLSYGGSSLLSNLMLIGLIHAIKLSYSSYMFQNTDEKEVRFGDEFTREKNAHSI</sequence>
<keyword evidence="8" id="KW-1185">Reference proteome</keyword>
<evidence type="ECO:0000256" key="1">
    <source>
        <dbReference type="ARBA" id="ARBA00004141"/>
    </source>
</evidence>
<dbReference type="EMBL" id="JAEOAH010000001">
    <property type="protein sequence ID" value="MBK3493282.1"/>
    <property type="molecule type" value="Genomic_DNA"/>
</dbReference>
<reference evidence="7 8" key="1">
    <citation type="submission" date="2020-12" db="EMBL/GenBank/DDBJ databases">
        <title>YIM B01967 draft genome.</title>
        <authorList>
            <person name="Yan X."/>
        </authorList>
    </citation>
    <scope>NUCLEOTIDE SEQUENCE [LARGE SCALE GENOMIC DNA]</scope>
    <source>
        <strain evidence="7 8">YIM B01967</strain>
    </source>
</reference>
<dbReference type="InterPro" id="IPR018365">
    <property type="entry name" value="Cell_cycle_FtsW-rel_CS"/>
</dbReference>
<comment type="subcellular location">
    <subcellularLocation>
        <location evidence="1">Membrane</location>
        <topology evidence="1">Multi-pass membrane protein</topology>
    </subcellularLocation>
</comment>
<dbReference type="PROSITE" id="PS00428">
    <property type="entry name" value="FTSW_RODA_SPOVE"/>
    <property type="match status" value="1"/>
</dbReference>
<accession>A0ABS1H1I3</accession>
<feature type="transmembrane region" description="Helical" evidence="6">
    <location>
        <begin position="352"/>
        <end position="373"/>
    </location>
</feature>
<name>A0ABS1H1I3_9BACL</name>
<evidence type="ECO:0000256" key="6">
    <source>
        <dbReference type="SAM" id="Phobius"/>
    </source>
</evidence>
<keyword evidence="3" id="KW-0133">Cell shape</keyword>
<proteinExistence type="predicted"/>
<evidence type="ECO:0000313" key="7">
    <source>
        <dbReference type="EMBL" id="MBK3493282.1"/>
    </source>
</evidence>
<feature type="transmembrane region" description="Helical" evidence="6">
    <location>
        <begin position="138"/>
        <end position="159"/>
    </location>
</feature>
<dbReference type="PANTHER" id="PTHR30474:SF1">
    <property type="entry name" value="PEPTIDOGLYCAN GLYCOSYLTRANSFERASE MRDB"/>
    <property type="match status" value="1"/>
</dbReference>
<evidence type="ECO:0000313" key="8">
    <source>
        <dbReference type="Proteomes" id="UP000618943"/>
    </source>
</evidence>
<evidence type="ECO:0000256" key="5">
    <source>
        <dbReference type="ARBA" id="ARBA00023136"/>
    </source>
</evidence>
<feature type="transmembrane region" description="Helical" evidence="6">
    <location>
        <begin position="318"/>
        <end position="340"/>
    </location>
</feature>
<feature type="transmembrane region" description="Helical" evidence="6">
    <location>
        <begin position="69"/>
        <end position="85"/>
    </location>
</feature>